<organism evidence="1 2">
    <name type="scientific">Caenorhabditis japonica</name>
    <dbReference type="NCBI Taxonomy" id="281687"/>
    <lineage>
        <taxon>Eukaryota</taxon>
        <taxon>Metazoa</taxon>
        <taxon>Ecdysozoa</taxon>
        <taxon>Nematoda</taxon>
        <taxon>Chromadorea</taxon>
        <taxon>Rhabditida</taxon>
        <taxon>Rhabditina</taxon>
        <taxon>Rhabditomorpha</taxon>
        <taxon>Rhabditoidea</taxon>
        <taxon>Rhabditidae</taxon>
        <taxon>Peloderinae</taxon>
        <taxon>Caenorhabditis</taxon>
    </lineage>
</organism>
<protein>
    <submittedName>
        <fullName evidence="1">Uncharacterized protein</fullName>
    </submittedName>
</protein>
<evidence type="ECO:0000313" key="1">
    <source>
        <dbReference type="EnsemblMetazoa" id="CJA33673.1"/>
    </source>
</evidence>
<reference evidence="1" key="2">
    <citation type="submission" date="2022-06" db="UniProtKB">
        <authorList>
            <consortium name="EnsemblMetazoa"/>
        </authorList>
    </citation>
    <scope>IDENTIFICATION</scope>
    <source>
        <strain evidence="1">DF5081</strain>
    </source>
</reference>
<sequence length="190" mass="21431">MDDIDEPPSRRNGSEACPHWLDKPRDHTVLPDIIASTYSDFHEESDFAMKQMLAILETLNPIADFLELFEKSMKAIEFRMPFPLIMESDGKPDWKAIRQKLTSDLMAPGDEEVKGLSSAQMSAVFDALPFLFDTVVCHPQLHQFQDLFSMLVMMAMTGNSLKRKQINSKNLQVAALLSIPLLSSSINVDN</sequence>
<reference evidence="2" key="1">
    <citation type="submission" date="2010-08" db="EMBL/GenBank/DDBJ databases">
        <authorList>
            <consortium name="Caenorhabditis japonica Sequencing Consortium"/>
            <person name="Wilson R.K."/>
        </authorList>
    </citation>
    <scope>NUCLEOTIDE SEQUENCE [LARGE SCALE GENOMIC DNA]</scope>
    <source>
        <strain evidence="2">DF5081</strain>
    </source>
</reference>
<keyword evidence="2" id="KW-1185">Reference proteome</keyword>
<name>A0A8R1ID86_CAEJA</name>
<accession>A0A8R1ID86</accession>
<dbReference type="AlphaFoldDB" id="A0A8R1ID86"/>
<evidence type="ECO:0000313" key="2">
    <source>
        <dbReference type="Proteomes" id="UP000005237"/>
    </source>
</evidence>
<proteinExistence type="predicted"/>
<dbReference type="EnsemblMetazoa" id="CJA33673.1">
    <property type="protein sequence ID" value="CJA33673.1"/>
    <property type="gene ID" value="WBGene00209520"/>
</dbReference>
<dbReference type="Proteomes" id="UP000005237">
    <property type="component" value="Unassembled WGS sequence"/>
</dbReference>